<protein>
    <recommendedName>
        <fullName evidence="1">GIY-YIG domain-containing protein</fullName>
    </recommendedName>
</protein>
<gene>
    <name evidence="2" type="ORF">E9232_003484</name>
</gene>
<evidence type="ECO:0000313" key="3">
    <source>
        <dbReference type="Proteomes" id="UP001262410"/>
    </source>
</evidence>
<dbReference type="Proteomes" id="UP001262410">
    <property type="component" value="Unassembled WGS sequence"/>
</dbReference>
<accession>A0ABU1JQR7</accession>
<sequence>MLLVDHIGDLNFTPAHEVENRPSVADLFKKSRRCGIYIMEFQNNEIYVGKATDVVRRYGQHRKIHQDIKTIRFQRLKKSELDQSERTLIYRLERAGFGLRNVTFTSIPQPGSDFEAIMPKDQQDLWLDRKLKENGSVNRAQDAAIDARSLRSFDKLLKICTIDPHLSFLQYYINNLIPSPKSSEISFWSLTALGNGTKERPGSLYRLNLFWQEVMWVAGDGEDAEIWLRCARSPLEAAPGGLSRVARRIDAEFDDFHYKPGGSDQISLHAFWNDDPLRILRDEDIARSIRLFNLRLMNKGPTNFSRSHCSALVTAAYEAPDPETREAQFWSRFRKSPRN</sequence>
<dbReference type="Pfam" id="PF01541">
    <property type="entry name" value="GIY-YIG"/>
    <property type="match status" value="1"/>
</dbReference>
<evidence type="ECO:0000313" key="2">
    <source>
        <dbReference type="EMBL" id="MDR6290958.1"/>
    </source>
</evidence>
<dbReference type="EMBL" id="JAVDPW010000006">
    <property type="protein sequence ID" value="MDR6290958.1"/>
    <property type="molecule type" value="Genomic_DNA"/>
</dbReference>
<dbReference type="InterPro" id="IPR035901">
    <property type="entry name" value="GIY-YIG_endonuc_sf"/>
</dbReference>
<name>A0ABU1JQR7_9PROT</name>
<keyword evidence="3" id="KW-1185">Reference proteome</keyword>
<evidence type="ECO:0000259" key="1">
    <source>
        <dbReference type="PROSITE" id="PS50164"/>
    </source>
</evidence>
<feature type="domain" description="GIY-YIG" evidence="1">
    <location>
        <begin position="32"/>
        <end position="106"/>
    </location>
</feature>
<dbReference type="CDD" id="cd00719">
    <property type="entry name" value="GIY-YIG_SF"/>
    <property type="match status" value="1"/>
</dbReference>
<organism evidence="2 3">
    <name type="scientific">Inquilinus ginsengisoli</name>
    <dbReference type="NCBI Taxonomy" id="363840"/>
    <lineage>
        <taxon>Bacteria</taxon>
        <taxon>Pseudomonadati</taxon>
        <taxon>Pseudomonadota</taxon>
        <taxon>Alphaproteobacteria</taxon>
        <taxon>Rhodospirillales</taxon>
        <taxon>Rhodospirillaceae</taxon>
        <taxon>Inquilinus</taxon>
    </lineage>
</organism>
<proteinExistence type="predicted"/>
<dbReference type="SUPFAM" id="SSF82771">
    <property type="entry name" value="GIY-YIG endonuclease"/>
    <property type="match status" value="1"/>
</dbReference>
<dbReference type="InterPro" id="IPR000305">
    <property type="entry name" value="GIY-YIG_endonuc"/>
</dbReference>
<dbReference type="RefSeq" id="WP_309795808.1">
    <property type="nucleotide sequence ID" value="NZ_JAVDPW010000006.1"/>
</dbReference>
<comment type="caution">
    <text evidence="2">The sequence shown here is derived from an EMBL/GenBank/DDBJ whole genome shotgun (WGS) entry which is preliminary data.</text>
</comment>
<dbReference type="PROSITE" id="PS50164">
    <property type="entry name" value="GIY_YIG"/>
    <property type="match status" value="1"/>
</dbReference>
<reference evidence="2 3" key="1">
    <citation type="submission" date="2023-07" db="EMBL/GenBank/DDBJ databases">
        <title>Sorghum-associated microbial communities from plants grown in Nebraska, USA.</title>
        <authorList>
            <person name="Schachtman D."/>
        </authorList>
    </citation>
    <scope>NUCLEOTIDE SEQUENCE [LARGE SCALE GENOMIC DNA]</scope>
    <source>
        <strain evidence="2 3">584</strain>
    </source>
</reference>